<dbReference type="Gene3D" id="1.10.287.950">
    <property type="entry name" value="Methyl-accepting chemotaxis protein"/>
    <property type="match status" value="1"/>
</dbReference>
<evidence type="ECO:0000256" key="2">
    <source>
        <dbReference type="ARBA" id="ARBA00022692"/>
    </source>
</evidence>
<evidence type="ECO:0000259" key="10">
    <source>
        <dbReference type="PROSITE" id="PS50111"/>
    </source>
</evidence>
<dbReference type="SMART" id="SM01358">
    <property type="entry name" value="HBM"/>
    <property type="match status" value="1"/>
</dbReference>
<dbReference type="GO" id="GO:0007165">
    <property type="term" value="P:signal transduction"/>
    <property type="evidence" value="ECO:0007669"/>
    <property type="project" value="UniProtKB-KW"/>
</dbReference>
<dbReference type="Pfam" id="PF00672">
    <property type="entry name" value="HAMP"/>
    <property type="match status" value="1"/>
</dbReference>
<evidence type="ECO:0000256" key="7">
    <source>
        <dbReference type="PROSITE-ProRule" id="PRU00284"/>
    </source>
</evidence>
<dbReference type="OrthoDB" id="8724845at2"/>
<sequence length="619" mass="68434">MLIKHKLIANTGILVLSMVFMLGLLNFTISSLESDIKIAREIGNIEADILQLRRNEKDFLARKDIKYFDSFSQKYTVLIQDIYALEQAYQAIDRDLPQLNKLRAVLNDYQQLFKDLVDAQKNLGLSSTEGLYGSLRKAVHVVEESIGNHDYKLLSNMLQLRRNEKDFMLRLDVKYVDRWNNNASSFVEDIQASDLSSDAKSQAIENISLYELAFKDFVAGQKRLGFTAKEGLKGEMRKAVHQVDEILDKLVLLSKSEVVEHTKFVDLVAYSVFCIILIIAISFAFFVSRSILLSINELNETMKKVADTQDLSLTVSTHSDDELGEMATIFNNMLSKFRNLITAVNLSVDTVHEATDSLSKNIHLAHAGVDSQIQQTDMVATAVTQMVATVDEIANNTNAAASKAEATNNNAISGKEGVEQTIAKIDELSEKLRESENIVHELAKDSDTIGSVLDVIRGIAEQTNLLALNAAIEAARAGEQGRGFAVVADEVRTLASRTQDSTQEIETIISSLQGRTKEIVSHMAICRTQGQDSADQASSAGKMLEEITHDVSTIMEMNTAIASAIQEQSTVASEVNQHVVEIRDVAEQAGLISHQNAQMSEELSQQAAVLNNEVSQFKV</sequence>
<feature type="coiled-coil region" evidence="8">
    <location>
        <begin position="418"/>
        <end position="445"/>
    </location>
</feature>
<dbReference type="PROSITE" id="PS50885">
    <property type="entry name" value="HAMP"/>
    <property type="match status" value="1"/>
</dbReference>
<evidence type="ECO:0000256" key="5">
    <source>
        <dbReference type="ARBA" id="ARBA00023224"/>
    </source>
</evidence>
<keyword evidence="8" id="KW-0175">Coiled coil</keyword>
<evidence type="ECO:0000259" key="11">
    <source>
        <dbReference type="PROSITE" id="PS50885"/>
    </source>
</evidence>
<evidence type="ECO:0000256" key="4">
    <source>
        <dbReference type="ARBA" id="ARBA00023136"/>
    </source>
</evidence>
<proteinExistence type="inferred from homology"/>
<dbReference type="GO" id="GO:0006935">
    <property type="term" value="P:chemotaxis"/>
    <property type="evidence" value="ECO:0007669"/>
    <property type="project" value="UniProtKB-ARBA"/>
</dbReference>
<dbReference type="AlphaFoldDB" id="A0A5C6QF91"/>
<dbReference type="Proteomes" id="UP000321917">
    <property type="component" value="Unassembled WGS sequence"/>
</dbReference>
<comment type="caution">
    <text evidence="13">The sequence shown here is derived from an EMBL/GenBank/DDBJ whole genome shotgun (WGS) entry which is preliminary data.</text>
</comment>
<dbReference type="GO" id="GO:0016020">
    <property type="term" value="C:membrane"/>
    <property type="evidence" value="ECO:0007669"/>
    <property type="project" value="UniProtKB-SubCell"/>
</dbReference>
<evidence type="ECO:0000256" key="6">
    <source>
        <dbReference type="ARBA" id="ARBA00029447"/>
    </source>
</evidence>
<dbReference type="PROSITE" id="PS50111">
    <property type="entry name" value="CHEMOTAXIS_TRANSDUC_2"/>
    <property type="match status" value="1"/>
</dbReference>
<reference evidence="13 15" key="1">
    <citation type="submission" date="2019-07" db="EMBL/GenBank/DDBJ databases">
        <title>Genomes of sea-ice associated Colwellia species.</title>
        <authorList>
            <person name="Bowman J.P."/>
        </authorList>
    </citation>
    <scope>NUCLEOTIDE SEQUENCE [LARGE SCALE GENOMIC DNA]</scope>
    <source>
        <strain evidence="12 14">ACAM 607</strain>
        <strain evidence="13 15">IC036</strain>
    </source>
</reference>
<evidence type="ECO:0000256" key="8">
    <source>
        <dbReference type="SAM" id="Coils"/>
    </source>
</evidence>
<dbReference type="EMBL" id="VOLQ01000012">
    <property type="protein sequence ID" value="TWX67676.1"/>
    <property type="molecule type" value="Genomic_DNA"/>
</dbReference>
<dbReference type="RefSeq" id="WP_146798828.1">
    <property type="nucleotide sequence ID" value="NZ_VOLP01000007.1"/>
</dbReference>
<feature type="transmembrane region" description="Helical" evidence="9">
    <location>
        <begin position="7"/>
        <end position="29"/>
    </location>
</feature>
<evidence type="ECO:0000313" key="14">
    <source>
        <dbReference type="Proteomes" id="UP000321525"/>
    </source>
</evidence>
<dbReference type="Pfam" id="PF00015">
    <property type="entry name" value="MCPsignal"/>
    <property type="match status" value="1"/>
</dbReference>
<dbReference type="Proteomes" id="UP000321525">
    <property type="component" value="Unassembled WGS sequence"/>
</dbReference>
<feature type="domain" description="HAMP" evidence="11">
    <location>
        <begin position="289"/>
        <end position="342"/>
    </location>
</feature>
<organism evidence="13 15">
    <name type="scientific">Colwellia hornerae</name>
    <dbReference type="NCBI Taxonomy" id="89402"/>
    <lineage>
        <taxon>Bacteria</taxon>
        <taxon>Pseudomonadati</taxon>
        <taxon>Pseudomonadota</taxon>
        <taxon>Gammaproteobacteria</taxon>
        <taxon>Alteromonadales</taxon>
        <taxon>Colwelliaceae</taxon>
        <taxon>Colwellia</taxon>
    </lineage>
</organism>
<keyword evidence="14" id="KW-1185">Reference proteome</keyword>
<keyword evidence="5 7" id="KW-0807">Transducer</keyword>
<comment type="similarity">
    <text evidence="6">Belongs to the methyl-accepting chemotaxis (MCP) protein family.</text>
</comment>
<dbReference type="PANTHER" id="PTHR32089:SF119">
    <property type="entry name" value="METHYL-ACCEPTING CHEMOTAXIS PROTEIN CTPL"/>
    <property type="match status" value="1"/>
</dbReference>
<evidence type="ECO:0000256" key="3">
    <source>
        <dbReference type="ARBA" id="ARBA00022989"/>
    </source>
</evidence>
<dbReference type="CDD" id="cd06225">
    <property type="entry name" value="HAMP"/>
    <property type="match status" value="1"/>
</dbReference>
<dbReference type="InterPro" id="IPR003660">
    <property type="entry name" value="HAMP_dom"/>
</dbReference>
<accession>A0A5C6QF91</accession>
<gene>
    <name evidence="12" type="ORF">ESZ26_05935</name>
    <name evidence="13" type="ORF">ESZ27_08105</name>
</gene>
<evidence type="ECO:0000256" key="1">
    <source>
        <dbReference type="ARBA" id="ARBA00004141"/>
    </source>
</evidence>
<dbReference type="CDD" id="cd11386">
    <property type="entry name" value="MCP_signal"/>
    <property type="match status" value="1"/>
</dbReference>
<evidence type="ECO:0000313" key="13">
    <source>
        <dbReference type="EMBL" id="TWX67676.1"/>
    </source>
</evidence>
<dbReference type="InterPro" id="IPR004089">
    <property type="entry name" value="MCPsignal_dom"/>
</dbReference>
<dbReference type="SMART" id="SM00283">
    <property type="entry name" value="MA"/>
    <property type="match status" value="1"/>
</dbReference>
<dbReference type="PANTHER" id="PTHR32089">
    <property type="entry name" value="METHYL-ACCEPTING CHEMOTAXIS PROTEIN MCPB"/>
    <property type="match status" value="1"/>
</dbReference>
<dbReference type="InterPro" id="IPR032255">
    <property type="entry name" value="HBM"/>
</dbReference>
<feature type="transmembrane region" description="Helical" evidence="9">
    <location>
        <begin position="267"/>
        <end position="287"/>
    </location>
</feature>
<comment type="subcellular location">
    <subcellularLocation>
        <location evidence="1">Membrane</location>
        <topology evidence="1">Multi-pass membrane protein</topology>
    </subcellularLocation>
</comment>
<dbReference type="EMBL" id="VOLR01000006">
    <property type="protein sequence ID" value="TWX61277.1"/>
    <property type="molecule type" value="Genomic_DNA"/>
</dbReference>
<evidence type="ECO:0000313" key="15">
    <source>
        <dbReference type="Proteomes" id="UP000321917"/>
    </source>
</evidence>
<evidence type="ECO:0000256" key="9">
    <source>
        <dbReference type="SAM" id="Phobius"/>
    </source>
</evidence>
<dbReference type="SMART" id="SM00304">
    <property type="entry name" value="HAMP"/>
    <property type="match status" value="1"/>
</dbReference>
<keyword evidence="3 9" id="KW-1133">Transmembrane helix</keyword>
<dbReference type="SUPFAM" id="SSF58104">
    <property type="entry name" value="Methyl-accepting chemotaxis protein (MCP) signaling domain"/>
    <property type="match status" value="1"/>
</dbReference>
<name>A0A5C6QF91_9GAMM</name>
<keyword evidence="2 9" id="KW-0812">Transmembrane</keyword>
<feature type="domain" description="Methyl-accepting transducer" evidence="10">
    <location>
        <begin position="347"/>
        <end position="583"/>
    </location>
</feature>
<keyword evidence="4 9" id="KW-0472">Membrane</keyword>
<dbReference type="FunFam" id="1.10.287.950:FF:000001">
    <property type="entry name" value="Methyl-accepting chemotaxis sensory transducer"/>
    <property type="match status" value="1"/>
</dbReference>
<protein>
    <submittedName>
        <fullName evidence="13">Methyl-accepting chemotaxis protein</fullName>
    </submittedName>
</protein>
<evidence type="ECO:0000313" key="12">
    <source>
        <dbReference type="EMBL" id="TWX61277.1"/>
    </source>
</evidence>